<evidence type="ECO:0000313" key="1">
    <source>
        <dbReference type="EMBL" id="TGE29706.1"/>
    </source>
</evidence>
<keyword evidence="2" id="KW-1185">Reference proteome</keyword>
<evidence type="ECO:0000313" key="2">
    <source>
        <dbReference type="Proteomes" id="UP000298471"/>
    </source>
</evidence>
<dbReference type="EMBL" id="SRMB01000001">
    <property type="protein sequence ID" value="TGE29706.1"/>
    <property type="molecule type" value="Genomic_DNA"/>
</dbReference>
<dbReference type="RefSeq" id="WP_135394413.1">
    <property type="nucleotide sequence ID" value="NZ_SRMB01000001.1"/>
</dbReference>
<protein>
    <submittedName>
        <fullName evidence="1">Uncharacterized protein</fullName>
    </submittedName>
</protein>
<accession>A0A4Z0QJL7</accession>
<dbReference type="AlphaFoldDB" id="A0A4Z0QJL7"/>
<organism evidence="1 2">
    <name type="scientific">Hymenobacter metallicola</name>
    <dbReference type="NCBI Taxonomy" id="2563114"/>
    <lineage>
        <taxon>Bacteria</taxon>
        <taxon>Pseudomonadati</taxon>
        <taxon>Bacteroidota</taxon>
        <taxon>Cytophagia</taxon>
        <taxon>Cytophagales</taxon>
        <taxon>Hymenobacteraceae</taxon>
        <taxon>Hymenobacter</taxon>
    </lineage>
</organism>
<comment type="caution">
    <text evidence="1">The sequence shown here is derived from an EMBL/GenBank/DDBJ whole genome shotgun (WGS) entry which is preliminary data.</text>
</comment>
<sequence length="77" mass="8825">MHITTTPTPTAKPCIRDYSELVTTVVPEAFAKLVPLEELQRRLSEVAREKPHLAEETPLYLKNETRRRAAFEGAHLR</sequence>
<reference evidence="1 2" key="1">
    <citation type="submission" date="2019-04" db="EMBL/GenBank/DDBJ databases">
        <authorList>
            <person name="Feng G."/>
            <person name="Zhang J."/>
            <person name="Zhu H."/>
        </authorList>
    </citation>
    <scope>NUCLEOTIDE SEQUENCE [LARGE SCALE GENOMIC DNA]</scope>
    <source>
        <strain evidence="1 2">9PBR-1</strain>
    </source>
</reference>
<dbReference type="Proteomes" id="UP000298471">
    <property type="component" value="Unassembled WGS sequence"/>
</dbReference>
<gene>
    <name evidence="1" type="ORF">E5K02_09685</name>
</gene>
<proteinExistence type="predicted"/>
<name>A0A4Z0QJL7_9BACT</name>